<keyword evidence="1 5" id="KW-0732">Signal</keyword>
<keyword evidence="8" id="KW-1185">Reference proteome</keyword>
<organism evidence="7 8">
    <name type="scientific">Nocardioides dubius</name>
    <dbReference type="NCBI Taxonomy" id="317019"/>
    <lineage>
        <taxon>Bacteria</taxon>
        <taxon>Bacillati</taxon>
        <taxon>Actinomycetota</taxon>
        <taxon>Actinomycetes</taxon>
        <taxon>Propionibacteriales</taxon>
        <taxon>Nocardioidaceae</taxon>
        <taxon>Nocardioides</taxon>
    </lineage>
</organism>
<protein>
    <recommendedName>
        <fullName evidence="6">Calx-beta domain-containing protein</fullName>
    </recommendedName>
</protein>
<keyword evidence="3" id="KW-0106">Calcium</keyword>
<dbReference type="SUPFAM" id="SSF141072">
    <property type="entry name" value="CalX-like"/>
    <property type="match status" value="1"/>
</dbReference>
<dbReference type="EMBL" id="BAAALG010000014">
    <property type="protein sequence ID" value="GAA1112936.1"/>
    <property type="molecule type" value="Genomic_DNA"/>
</dbReference>
<evidence type="ECO:0000256" key="3">
    <source>
        <dbReference type="ARBA" id="ARBA00022837"/>
    </source>
</evidence>
<dbReference type="PANTHER" id="PTHR11878">
    <property type="entry name" value="SODIUM/CALCIUM EXCHANGER"/>
    <property type="match status" value="1"/>
</dbReference>
<dbReference type="PANTHER" id="PTHR11878:SF65">
    <property type="entry name" value="NA_CA-EXCHANGE PROTEIN, ISOFORM G"/>
    <property type="match status" value="1"/>
</dbReference>
<dbReference type="SMART" id="SM00237">
    <property type="entry name" value="Calx_beta"/>
    <property type="match status" value="1"/>
</dbReference>
<feature type="chain" id="PRO_5046532078" description="Calx-beta domain-containing protein" evidence="5">
    <location>
        <begin position="34"/>
        <end position="345"/>
    </location>
</feature>
<evidence type="ECO:0000256" key="2">
    <source>
        <dbReference type="ARBA" id="ARBA00022737"/>
    </source>
</evidence>
<dbReference type="RefSeq" id="WP_343996528.1">
    <property type="nucleotide sequence ID" value="NZ_BAAALG010000014.1"/>
</dbReference>
<comment type="caution">
    <text evidence="7">The sequence shown here is derived from an EMBL/GenBank/DDBJ whole genome shotgun (WGS) entry which is preliminary data.</text>
</comment>
<dbReference type="InterPro" id="IPR051171">
    <property type="entry name" value="CaCA"/>
</dbReference>
<evidence type="ECO:0000313" key="8">
    <source>
        <dbReference type="Proteomes" id="UP001501581"/>
    </source>
</evidence>
<evidence type="ECO:0000256" key="4">
    <source>
        <dbReference type="ARBA" id="ARBA00023065"/>
    </source>
</evidence>
<keyword evidence="4" id="KW-0813">Transport</keyword>
<reference evidence="7 8" key="1">
    <citation type="journal article" date="2019" name="Int. J. Syst. Evol. Microbiol.">
        <title>The Global Catalogue of Microorganisms (GCM) 10K type strain sequencing project: providing services to taxonomists for standard genome sequencing and annotation.</title>
        <authorList>
            <consortium name="The Broad Institute Genomics Platform"/>
            <consortium name="The Broad Institute Genome Sequencing Center for Infectious Disease"/>
            <person name="Wu L."/>
            <person name="Ma J."/>
        </authorList>
    </citation>
    <scope>NUCLEOTIDE SEQUENCE [LARGE SCALE GENOMIC DNA]</scope>
    <source>
        <strain evidence="7 8">JCM 13008</strain>
    </source>
</reference>
<name>A0ABN1U1P4_9ACTN</name>
<evidence type="ECO:0000256" key="5">
    <source>
        <dbReference type="SAM" id="SignalP"/>
    </source>
</evidence>
<evidence type="ECO:0000313" key="7">
    <source>
        <dbReference type="EMBL" id="GAA1112936.1"/>
    </source>
</evidence>
<dbReference type="InterPro" id="IPR038081">
    <property type="entry name" value="CalX-like_sf"/>
</dbReference>
<keyword evidence="2" id="KW-0677">Repeat</keyword>
<gene>
    <name evidence="7" type="ORF">GCM10009668_38460</name>
</gene>
<dbReference type="Proteomes" id="UP001501581">
    <property type="component" value="Unassembled WGS sequence"/>
</dbReference>
<keyword evidence="4" id="KW-0406">Ion transport</keyword>
<evidence type="ECO:0000259" key="6">
    <source>
        <dbReference type="SMART" id="SM00237"/>
    </source>
</evidence>
<sequence length="345" mass="35310">MWHPRRLGAAQLSLTLVLSSVALGVALSPPASAAKPAVKAPSVAVTERAGKAVVVLKLAKRAPKRLKVAWATKPGSAHAGKDFKAARGTVVVAKGKRSARLSVRIVNDAIAEPTESFTVTLRSATAKVPGRVRVTIRDDDGGGGPGVPGGLAYPHAISGPVSGHTKVAVYSGGTISDDLHVAWSGTVTLAYQHNDPILGTPWGRSELHYVVQSASISWTASGTCTGSGTLTAGQLTGELLLDEAKAGPGHDEDARYWDYSIYLAPVSGPSGNLPVMCGGTPGNAGPRVGQGGFGGALVYNGHATADQPASNRYSATRFAFAGTADPATLTYDNTWQLTGSGTAAR</sequence>
<dbReference type="Gene3D" id="2.60.40.2030">
    <property type="match status" value="1"/>
</dbReference>
<feature type="domain" description="Calx-beta" evidence="6">
    <location>
        <begin position="22"/>
        <end position="122"/>
    </location>
</feature>
<proteinExistence type="predicted"/>
<feature type="signal peptide" evidence="5">
    <location>
        <begin position="1"/>
        <end position="33"/>
    </location>
</feature>
<dbReference type="Pfam" id="PF03160">
    <property type="entry name" value="Calx-beta"/>
    <property type="match status" value="1"/>
</dbReference>
<dbReference type="InterPro" id="IPR003644">
    <property type="entry name" value="Calx_beta"/>
</dbReference>
<accession>A0ABN1U1P4</accession>
<evidence type="ECO:0000256" key="1">
    <source>
        <dbReference type="ARBA" id="ARBA00022729"/>
    </source>
</evidence>